<evidence type="ECO:0000313" key="1">
    <source>
        <dbReference type="Proteomes" id="UP000095287"/>
    </source>
</evidence>
<dbReference type="WBParaSite" id="L893_g13676.t1">
    <property type="protein sequence ID" value="L893_g13676.t1"/>
    <property type="gene ID" value="L893_g13676"/>
</dbReference>
<dbReference type="Proteomes" id="UP000095287">
    <property type="component" value="Unplaced"/>
</dbReference>
<sequence length="139" mass="15703">MRPFYDLGPGYLAIADRPCVEVKVEKMSEFTLNSEGELRKGNEGAGRLREDLLNTELSIDVEKPAEPLPYTSFFDILLERQRQLSSAVPLWQIGVPSTGSPPLFTIRMTAWNFTAASSWDRSLWSKQVRTVDLLNKAAR</sequence>
<keyword evidence="1" id="KW-1185">Reference proteome</keyword>
<evidence type="ECO:0000313" key="2">
    <source>
        <dbReference type="WBParaSite" id="L893_g13676.t1"/>
    </source>
</evidence>
<proteinExistence type="predicted"/>
<dbReference type="AlphaFoldDB" id="A0A1I7Y8C6"/>
<name>A0A1I7Y8C6_9BILA</name>
<organism evidence="1 2">
    <name type="scientific">Steinernema glaseri</name>
    <dbReference type="NCBI Taxonomy" id="37863"/>
    <lineage>
        <taxon>Eukaryota</taxon>
        <taxon>Metazoa</taxon>
        <taxon>Ecdysozoa</taxon>
        <taxon>Nematoda</taxon>
        <taxon>Chromadorea</taxon>
        <taxon>Rhabditida</taxon>
        <taxon>Tylenchina</taxon>
        <taxon>Panagrolaimomorpha</taxon>
        <taxon>Strongyloidoidea</taxon>
        <taxon>Steinernematidae</taxon>
        <taxon>Steinernema</taxon>
    </lineage>
</organism>
<protein>
    <submittedName>
        <fullName evidence="2">Uncharacterized protein</fullName>
    </submittedName>
</protein>
<reference evidence="2" key="1">
    <citation type="submission" date="2016-11" db="UniProtKB">
        <authorList>
            <consortium name="WormBaseParasite"/>
        </authorList>
    </citation>
    <scope>IDENTIFICATION</scope>
</reference>
<accession>A0A1I7Y8C6</accession>